<gene>
    <name evidence="1" type="ORF">AB6A40_009520</name>
</gene>
<dbReference type="SUPFAM" id="SSF53448">
    <property type="entry name" value="Nucleotide-diphospho-sugar transferases"/>
    <property type="match status" value="1"/>
</dbReference>
<dbReference type="Proteomes" id="UP001608902">
    <property type="component" value="Unassembled WGS sequence"/>
</dbReference>
<dbReference type="PANTHER" id="PTHR45887">
    <property type="entry name" value="TRANSLATION INITIATION FACTOR EIF-2B SUBUNIT EPSILON"/>
    <property type="match status" value="1"/>
</dbReference>
<protein>
    <recommendedName>
        <fullName evidence="3">CN hydrolase domain-containing protein</fullName>
    </recommendedName>
</protein>
<evidence type="ECO:0000313" key="2">
    <source>
        <dbReference type="Proteomes" id="UP001608902"/>
    </source>
</evidence>
<evidence type="ECO:0008006" key="3">
    <source>
        <dbReference type="Google" id="ProtNLM"/>
    </source>
</evidence>
<dbReference type="AlphaFoldDB" id="A0ABD6EZ94"/>
<reference evidence="1 2" key="1">
    <citation type="submission" date="2024-08" db="EMBL/GenBank/DDBJ databases">
        <title>Gnathostoma spinigerum genome.</title>
        <authorList>
            <person name="Gonzalez-Bertolin B."/>
            <person name="Monzon S."/>
            <person name="Zaballos A."/>
            <person name="Jimenez P."/>
            <person name="Dekumyoy P."/>
            <person name="Varona S."/>
            <person name="Cuesta I."/>
            <person name="Sumanam S."/>
            <person name="Adisakwattana P."/>
            <person name="Gasser R.B."/>
            <person name="Hernandez-Gonzalez A."/>
            <person name="Young N.D."/>
            <person name="Perteguer M.J."/>
        </authorList>
    </citation>
    <scope>NUCLEOTIDE SEQUENCE [LARGE SCALE GENOMIC DNA]</scope>
    <source>
        <strain evidence="1">AL3</strain>
        <tissue evidence="1">Liver</tissue>
    </source>
</reference>
<dbReference type="InterPro" id="IPR029044">
    <property type="entry name" value="Nucleotide-diphossugar_trans"/>
</dbReference>
<dbReference type="InterPro" id="IPR051956">
    <property type="entry name" value="eIF2B_epsilon"/>
</dbReference>
<keyword evidence="2" id="KW-1185">Reference proteome</keyword>
<accession>A0ABD6EZ94</accession>
<proteinExistence type="predicted"/>
<dbReference type="EMBL" id="JBGFUD010010150">
    <property type="protein sequence ID" value="MFH4982811.1"/>
    <property type="molecule type" value="Genomic_DNA"/>
</dbReference>
<sequence length="246" mass="28284">MSTKLYLSGRENMFPTMRDCLLFSRERRKDKCNVMTLLYTESEFENPAIGLEAKDGKLVYYHQEEPSSHLELDKRLFFADTYIRRDLRDTGIALCSPNICAQYSDNFDFQHKGDIIKEILANEEILCQYIHVDILPPTVSAFSVNDYVDLLHVNRLMLQRWLAPLTLGLVGDTRFISRRNNVFYAISGQADYSSRVTYIDGFNIVVGLNCSISPSANIRNSSIGNNCRLGMSCFYHLFCRSCSRCF</sequence>
<comment type="caution">
    <text evidence="1">The sequence shown here is derived from an EMBL/GenBank/DDBJ whole genome shotgun (WGS) entry which is preliminary data.</text>
</comment>
<name>A0ABD6EZ94_9BILA</name>
<dbReference type="PANTHER" id="PTHR45887:SF1">
    <property type="entry name" value="TRANSLATION INITIATION FACTOR EIF-2B SUBUNIT EPSILON"/>
    <property type="match status" value="1"/>
</dbReference>
<organism evidence="1 2">
    <name type="scientific">Gnathostoma spinigerum</name>
    <dbReference type="NCBI Taxonomy" id="75299"/>
    <lineage>
        <taxon>Eukaryota</taxon>
        <taxon>Metazoa</taxon>
        <taxon>Ecdysozoa</taxon>
        <taxon>Nematoda</taxon>
        <taxon>Chromadorea</taxon>
        <taxon>Rhabditida</taxon>
        <taxon>Spirurina</taxon>
        <taxon>Gnathostomatomorpha</taxon>
        <taxon>Gnathostomatoidea</taxon>
        <taxon>Gnathostomatidae</taxon>
        <taxon>Gnathostoma</taxon>
    </lineage>
</organism>
<evidence type="ECO:0000313" key="1">
    <source>
        <dbReference type="EMBL" id="MFH4982811.1"/>
    </source>
</evidence>